<evidence type="ECO:0000313" key="1">
    <source>
        <dbReference type="EMBL" id="KIJ06360.1"/>
    </source>
</evidence>
<reference evidence="2" key="2">
    <citation type="submission" date="2015-01" db="EMBL/GenBank/DDBJ databases">
        <title>Evolutionary Origins and Diversification of the Mycorrhizal Mutualists.</title>
        <authorList>
            <consortium name="DOE Joint Genome Institute"/>
            <consortium name="Mycorrhizal Genomics Consortium"/>
            <person name="Kohler A."/>
            <person name="Kuo A."/>
            <person name="Nagy L.G."/>
            <person name="Floudas D."/>
            <person name="Copeland A."/>
            <person name="Barry K.W."/>
            <person name="Cichocki N."/>
            <person name="Veneault-Fourrey C."/>
            <person name="LaButti K."/>
            <person name="Lindquist E.A."/>
            <person name="Lipzen A."/>
            <person name="Lundell T."/>
            <person name="Morin E."/>
            <person name="Murat C."/>
            <person name="Riley R."/>
            <person name="Ohm R."/>
            <person name="Sun H."/>
            <person name="Tunlid A."/>
            <person name="Henrissat B."/>
            <person name="Grigoriev I.V."/>
            <person name="Hibbett D.S."/>
            <person name="Martin F."/>
        </authorList>
    </citation>
    <scope>NUCLEOTIDE SEQUENCE [LARGE SCALE GENOMIC DNA]</scope>
    <source>
        <strain evidence="2">ATCC 200175</strain>
    </source>
</reference>
<dbReference type="AlphaFoldDB" id="A0A0C9SUY8"/>
<dbReference type="EMBL" id="KN820364">
    <property type="protein sequence ID" value="KIJ06360.1"/>
    <property type="molecule type" value="Genomic_DNA"/>
</dbReference>
<dbReference type="HOGENOM" id="CLU_2413902_0_0_1"/>
<organism evidence="1 2">
    <name type="scientific">Paxillus involutus ATCC 200175</name>
    <dbReference type="NCBI Taxonomy" id="664439"/>
    <lineage>
        <taxon>Eukaryota</taxon>
        <taxon>Fungi</taxon>
        <taxon>Dikarya</taxon>
        <taxon>Basidiomycota</taxon>
        <taxon>Agaricomycotina</taxon>
        <taxon>Agaricomycetes</taxon>
        <taxon>Agaricomycetidae</taxon>
        <taxon>Boletales</taxon>
        <taxon>Paxilineae</taxon>
        <taxon>Paxillaceae</taxon>
        <taxon>Paxillus</taxon>
    </lineage>
</organism>
<gene>
    <name evidence="1" type="ORF">PAXINDRAFT_140670</name>
</gene>
<accession>A0A0C9SUY8</accession>
<protein>
    <submittedName>
        <fullName evidence="1">Unplaced genomic scaffold PAXINscaffold_1042, whole genome shotgun sequence</fullName>
    </submittedName>
</protein>
<evidence type="ECO:0000313" key="2">
    <source>
        <dbReference type="Proteomes" id="UP000053647"/>
    </source>
</evidence>
<name>A0A0C9SUY8_PAXIN</name>
<proteinExistence type="predicted"/>
<dbReference type="Proteomes" id="UP000053647">
    <property type="component" value="Unassembled WGS sequence"/>
</dbReference>
<keyword evidence="2" id="KW-1185">Reference proteome</keyword>
<reference evidence="1 2" key="1">
    <citation type="submission" date="2014-06" db="EMBL/GenBank/DDBJ databases">
        <authorList>
            <consortium name="DOE Joint Genome Institute"/>
            <person name="Kuo A."/>
            <person name="Kohler A."/>
            <person name="Nagy L.G."/>
            <person name="Floudas D."/>
            <person name="Copeland A."/>
            <person name="Barry K.W."/>
            <person name="Cichocki N."/>
            <person name="Veneault-Fourrey C."/>
            <person name="LaButti K."/>
            <person name="Lindquist E.A."/>
            <person name="Lipzen A."/>
            <person name="Lundell T."/>
            <person name="Morin E."/>
            <person name="Murat C."/>
            <person name="Sun H."/>
            <person name="Tunlid A."/>
            <person name="Henrissat B."/>
            <person name="Grigoriev I.V."/>
            <person name="Hibbett D.S."/>
            <person name="Martin F."/>
            <person name="Nordberg H.P."/>
            <person name="Cantor M.N."/>
            <person name="Hua S.X."/>
        </authorList>
    </citation>
    <scope>NUCLEOTIDE SEQUENCE [LARGE SCALE GENOMIC DNA]</scope>
    <source>
        <strain evidence="1 2">ATCC 200175</strain>
    </source>
</reference>
<sequence length="92" mass="9649">MICARIPKFSRLHYQITYSMPTKKSTTSLRNSRKRVCPIVEGTILAHTEANVIGDAGAGDLAVGTDAEGTEGMVVEDMIGEGGSGGVEGIHS</sequence>